<evidence type="ECO:0000313" key="5">
    <source>
        <dbReference type="Proteomes" id="UP001205311"/>
    </source>
</evidence>
<dbReference type="EMBL" id="JAMTCP010000007">
    <property type="protein sequence ID" value="MCP2258190.1"/>
    <property type="molecule type" value="Genomic_DNA"/>
</dbReference>
<protein>
    <recommendedName>
        <fullName evidence="2">Probable allantoicase</fullName>
        <ecNumber evidence="2">3.5.3.4</ecNumber>
    </recommendedName>
    <alternativeName>
        <fullName evidence="2">Allantoate amidinohydrolase</fullName>
    </alternativeName>
</protein>
<evidence type="ECO:0000313" key="4">
    <source>
        <dbReference type="EMBL" id="MCP2258190.1"/>
    </source>
</evidence>
<evidence type="ECO:0000259" key="3">
    <source>
        <dbReference type="Pfam" id="PF03561"/>
    </source>
</evidence>
<dbReference type="NCBIfam" id="TIGR02961">
    <property type="entry name" value="allantoicase"/>
    <property type="match status" value="1"/>
</dbReference>
<comment type="caution">
    <text evidence="4">The sequence shown here is derived from an EMBL/GenBank/DDBJ whole genome shotgun (WGS) entry which is preliminary data.</text>
</comment>
<keyword evidence="2" id="KW-0659">Purine metabolism</keyword>
<dbReference type="EC" id="3.5.3.4" evidence="2"/>
<accession>A0ABT1HRP2</accession>
<dbReference type="InterPro" id="IPR005164">
    <property type="entry name" value="Allantoicase"/>
</dbReference>
<name>A0ABT1HRP2_STRSD</name>
<sequence length="397" mass="43989">MTDSAFSDFTDFTDFTDLPDLASRRVGGAVVFANDELFAEKENLIRPEDAVFQPHTFGHRGQVYDGWETRRRREPGFDFAVVRLGVPGVVRGVVVDTAWFRGNYPPEISVEGASVEGYPSPAELEEVEWTPLVPRSAVQGDTRNCFPVDVERRVTHVRLCLHPDGGVARLRVHGEPVADPRVLDAAPVDLAALESGATVLGCSNRFYSSPTNLIAPGQARVMGEGWETARRRDDGNDWVFLRLAETGRVLLVELDTTHFVGNAPGWASVRGTLDPTDEDGWFDILPRTRLQPDTRHLFPVGVDRDVSHVRLDVYPDGGMARLRLYGALTPSARERLGVRWFDLLGNQQAHDVVRPLGLSDVDIDALVAERPYRDPMSLRKALAAIGQESLTRFLLGS</sequence>
<comment type="similarity">
    <text evidence="1 2">Belongs to the allantoicase family.</text>
</comment>
<keyword evidence="5" id="KW-1185">Reference proteome</keyword>
<dbReference type="HAMAP" id="MF_00813">
    <property type="entry name" value="Allantoicase"/>
    <property type="match status" value="1"/>
</dbReference>
<comment type="pathway">
    <text evidence="2">Nitrogen metabolism; (S)-allantoin degradation; (S)-ureidoglycolate from allantoate (aminidohydrolase route): step 1/1.</text>
</comment>
<reference evidence="4 5" key="1">
    <citation type="submission" date="2022-06" db="EMBL/GenBank/DDBJ databases">
        <title>Genomic Encyclopedia of Archaeal and Bacterial Type Strains, Phase II (KMG-II): from individual species to whole genera.</title>
        <authorList>
            <person name="Goeker M."/>
        </authorList>
    </citation>
    <scope>NUCLEOTIDE SEQUENCE [LARGE SCALE GENOMIC DNA]</scope>
    <source>
        <strain evidence="4 5">DSM 40477</strain>
    </source>
</reference>
<evidence type="ECO:0000256" key="2">
    <source>
        <dbReference type="HAMAP-Rule" id="MF_00813"/>
    </source>
</evidence>
<dbReference type="InterPro" id="IPR008979">
    <property type="entry name" value="Galactose-bd-like_sf"/>
</dbReference>
<dbReference type="PANTHER" id="PTHR12045:SF3">
    <property type="entry name" value="INACTIVE ALLANTOICASE-RELATED"/>
    <property type="match status" value="1"/>
</dbReference>
<proteinExistence type="inferred from homology"/>
<comment type="catalytic activity">
    <reaction evidence="2">
        <text>allantoate + H2O = (S)-ureidoglycolate + urea</text>
        <dbReference type="Rhea" id="RHEA:11016"/>
        <dbReference type="ChEBI" id="CHEBI:15377"/>
        <dbReference type="ChEBI" id="CHEBI:16199"/>
        <dbReference type="ChEBI" id="CHEBI:17536"/>
        <dbReference type="ChEBI" id="CHEBI:57296"/>
        <dbReference type="EC" id="3.5.3.4"/>
    </reaction>
</comment>
<dbReference type="Gene3D" id="2.60.120.260">
    <property type="entry name" value="Galactose-binding domain-like"/>
    <property type="match status" value="2"/>
</dbReference>
<dbReference type="InterPro" id="IPR015908">
    <property type="entry name" value="Allantoicase_dom"/>
</dbReference>
<evidence type="ECO:0000256" key="1">
    <source>
        <dbReference type="ARBA" id="ARBA00009242"/>
    </source>
</evidence>
<dbReference type="PANTHER" id="PTHR12045">
    <property type="entry name" value="ALLANTOICASE"/>
    <property type="match status" value="1"/>
</dbReference>
<gene>
    <name evidence="2" type="primary">alc</name>
    <name evidence="4" type="ORF">LX15_001884</name>
</gene>
<dbReference type="Pfam" id="PF03561">
    <property type="entry name" value="Allantoicase"/>
    <property type="match status" value="2"/>
</dbReference>
<feature type="domain" description="Allantoicase" evidence="3">
    <location>
        <begin position="27"/>
        <end position="176"/>
    </location>
</feature>
<dbReference type="Proteomes" id="UP001205311">
    <property type="component" value="Unassembled WGS sequence"/>
</dbReference>
<dbReference type="SUPFAM" id="SSF49785">
    <property type="entry name" value="Galactose-binding domain-like"/>
    <property type="match status" value="2"/>
</dbReference>
<keyword evidence="2" id="KW-0378">Hydrolase</keyword>
<organism evidence="4 5">
    <name type="scientific">Streptoalloteichus tenebrarius (strain ATCC 17920 / DSM 40477 / JCM 4838 / CBS 697.72 / NBRC 16177 / NCIMB 11028 / NRRL B-12390 / A12253. 1 / ISP 5477)</name>
    <name type="common">Streptomyces tenebrarius</name>
    <dbReference type="NCBI Taxonomy" id="1933"/>
    <lineage>
        <taxon>Bacteria</taxon>
        <taxon>Bacillati</taxon>
        <taxon>Actinomycetota</taxon>
        <taxon>Actinomycetes</taxon>
        <taxon>Pseudonocardiales</taxon>
        <taxon>Pseudonocardiaceae</taxon>
        <taxon>Streptoalloteichus</taxon>
    </lineage>
</organism>
<feature type="domain" description="Allantoicase" evidence="3">
    <location>
        <begin position="196"/>
        <end position="327"/>
    </location>
</feature>